<evidence type="ECO:0000259" key="5">
    <source>
        <dbReference type="PROSITE" id="PS50089"/>
    </source>
</evidence>
<dbReference type="PANTHER" id="PTHR45969:SF69">
    <property type="entry name" value="FINGER DOMAIN PROTEIN, PUTATIVE (AFU_ORTHOLOGUE AFUA_3G12190)-RELATED"/>
    <property type="match status" value="1"/>
</dbReference>
<keyword evidence="3" id="KW-0862">Zinc</keyword>
<dbReference type="GO" id="GO:0061630">
    <property type="term" value="F:ubiquitin protein ligase activity"/>
    <property type="evidence" value="ECO:0007669"/>
    <property type="project" value="TreeGrafter"/>
</dbReference>
<dbReference type="SUPFAM" id="SSF57850">
    <property type="entry name" value="RING/U-box"/>
    <property type="match status" value="2"/>
</dbReference>
<protein>
    <recommendedName>
        <fullName evidence="5">RING-type domain-containing protein</fullName>
    </recommendedName>
</protein>
<name>A0A6A6BLE3_9PEZI</name>
<dbReference type="EMBL" id="ML995478">
    <property type="protein sequence ID" value="KAF2144866.1"/>
    <property type="molecule type" value="Genomic_DNA"/>
</dbReference>
<dbReference type="PANTHER" id="PTHR45969">
    <property type="entry name" value="RING ZINC FINGER PROTEIN-RELATED"/>
    <property type="match status" value="1"/>
</dbReference>
<dbReference type="InterPro" id="IPR001841">
    <property type="entry name" value="Znf_RING"/>
</dbReference>
<dbReference type="GeneID" id="54301414"/>
<dbReference type="Proteomes" id="UP000799438">
    <property type="component" value="Unassembled WGS sequence"/>
</dbReference>
<feature type="domain" description="RING-type" evidence="5">
    <location>
        <begin position="31"/>
        <end position="77"/>
    </location>
</feature>
<evidence type="ECO:0000256" key="3">
    <source>
        <dbReference type="ARBA" id="ARBA00022833"/>
    </source>
</evidence>
<sequence>MTTNLPTKDQFLATGFTVLTPSAVPPDDRKCSICLNVYGSGGSSEPPIQLQVCNHIFGRECIEGWASEGGNSCPICRAVLFEAEEVPDDEELAYHLFSHPPRIDAVNSAQRVAGQRDERFYAVNDAGETLSSAHAFYMWTLGLIARVRHEAEDRAMRELEAEFATATRGLTGARSAMVDLAGFLQNLDTADADAEGSLRTVATAVSGFCRLLLAVFPHQGLDSVPLMPPEFYRELEAMRLDTVQRRDNLPRDLPGTREQFLTAVRELEHAIMHHPRGLLQRQQDLERARRELPQRANPWLTVRVLPTAINLQSMREWFVNDHADAWNHADDDARDLGTAFGNIAAWVLEHDDELPTKDEFLASGFDSLTVDEVPEEDRKCSICLNEYDGHGDDNGETPVRLNACGHIFGLECITLWANEDIATGNKCPTCRSVLFEGDEEEEWAEEGADDGEPEEVRLNRVSYDAYANPARLHNNNPRPVVGQRDDRAYDLGPRAEELSRDEMSDLWLVVQDARARLEGQERNMRRDMRRWQVQEIRLVRIIPQLMEQRAQLQGPLTTTLRELDASVEGDDTVKTLEAVSVAVEGICEWFDDDARLDEYSQLVDIDFRGSMQEMRLGLVQRRQSLP</sequence>
<keyword evidence="7" id="KW-1185">Reference proteome</keyword>
<evidence type="ECO:0000313" key="7">
    <source>
        <dbReference type="Proteomes" id="UP000799438"/>
    </source>
</evidence>
<dbReference type="InterPro" id="IPR013083">
    <property type="entry name" value="Znf_RING/FYVE/PHD"/>
</dbReference>
<dbReference type="CDD" id="cd16448">
    <property type="entry name" value="RING-H2"/>
    <property type="match status" value="1"/>
</dbReference>
<evidence type="ECO:0000313" key="6">
    <source>
        <dbReference type="EMBL" id="KAF2144866.1"/>
    </source>
</evidence>
<dbReference type="GO" id="GO:0008270">
    <property type="term" value="F:zinc ion binding"/>
    <property type="evidence" value="ECO:0007669"/>
    <property type="project" value="UniProtKB-KW"/>
</dbReference>
<dbReference type="OrthoDB" id="3946635at2759"/>
<reference evidence="6" key="1">
    <citation type="journal article" date="2020" name="Stud. Mycol.">
        <title>101 Dothideomycetes genomes: a test case for predicting lifestyles and emergence of pathogens.</title>
        <authorList>
            <person name="Haridas S."/>
            <person name="Albert R."/>
            <person name="Binder M."/>
            <person name="Bloem J."/>
            <person name="Labutti K."/>
            <person name="Salamov A."/>
            <person name="Andreopoulos B."/>
            <person name="Baker S."/>
            <person name="Barry K."/>
            <person name="Bills G."/>
            <person name="Bluhm B."/>
            <person name="Cannon C."/>
            <person name="Castanera R."/>
            <person name="Culley D."/>
            <person name="Daum C."/>
            <person name="Ezra D."/>
            <person name="Gonzalez J."/>
            <person name="Henrissat B."/>
            <person name="Kuo A."/>
            <person name="Liang C."/>
            <person name="Lipzen A."/>
            <person name="Lutzoni F."/>
            <person name="Magnuson J."/>
            <person name="Mondo S."/>
            <person name="Nolan M."/>
            <person name="Ohm R."/>
            <person name="Pangilinan J."/>
            <person name="Park H.-J."/>
            <person name="Ramirez L."/>
            <person name="Alfaro M."/>
            <person name="Sun H."/>
            <person name="Tritt A."/>
            <person name="Yoshinaga Y."/>
            <person name="Zwiers L.-H."/>
            <person name="Turgeon B."/>
            <person name="Goodwin S."/>
            <person name="Spatafora J."/>
            <person name="Crous P."/>
            <person name="Grigoriev I."/>
        </authorList>
    </citation>
    <scope>NUCLEOTIDE SEQUENCE</scope>
    <source>
        <strain evidence="6">CBS 121167</strain>
    </source>
</reference>
<proteinExistence type="predicted"/>
<accession>A0A6A6BLE3</accession>
<keyword evidence="1" id="KW-0479">Metal-binding</keyword>
<dbReference type="PROSITE" id="PS50089">
    <property type="entry name" value="ZF_RING_2"/>
    <property type="match status" value="2"/>
</dbReference>
<dbReference type="Gene3D" id="3.30.40.10">
    <property type="entry name" value="Zinc/RING finger domain, C3HC4 (zinc finger)"/>
    <property type="match status" value="2"/>
</dbReference>
<dbReference type="AlphaFoldDB" id="A0A6A6BLE3"/>
<dbReference type="SMART" id="SM00184">
    <property type="entry name" value="RING"/>
    <property type="match status" value="2"/>
</dbReference>
<dbReference type="RefSeq" id="XP_033400578.1">
    <property type="nucleotide sequence ID" value="XM_033543917.1"/>
</dbReference>
<evidence type="ECO:0000256" key="1">
    <source>
        <dbReference type="ARBA" id="ARBA00022723"/>
    </source>
</evidence>
<keyword evidence="2 4" id="KW-0863">Zinc-finger</keyword>
<evidence type="ECO:0000256" key="4">
    <source>
        <dbReference type="PROSITE-ProRule" id="PRU00175"/>
    </source>
</evidence>
<evidence type="ECO:0000256" key="2">
    <source>
        <dbReference type="ARBA" id="ARBA00022771"/>
    </source>
</evidence>
<dbReference type="Pfam" id="PF13639">
    <property type="entry name" value="zf-RING_2"/>
    <property type="match status" value="2"/>
</dbReference>
<gene>
    <name evidence="6" type="ORF">K452DRAFT_316025</name>
</gene>
<feature type="domain" description="RING-type" evidence="5">
    <location>
        <begin position="380"/>
        <end position="431"/>
    </location>
</feature>
<organism evidence="6 7">
    <name type="scientific">Aplosporella prunicola CBS 121167</name>
    <dbReference type="NCBI Taxonomy" id="1176127"/>
    <lineage>
        <taxon>Eukaryota</taxon>
        <taxon>Fungi</taxon>
        <taxon>Dikarya</taxon>
        <taxon>Ascomycota</taxon>
        <taxon>Pezizomycotina</taxon>
        <taxon>Dothideomycetes</taxon>
        <taxon>Dothideomycetes incertae sedis</taxon>
        <taxon>Botryosphaeriales</taxon>
        <taxon>Aplosporellaceae</taxon>
        <taxon>Aplosporella</taxon>
    </lineage>
</organism>
<dbReference type="GO" id="GO:0016567">
    <property type="term" value="P:protein ubiquitination"/>
    <property type="evidence" value="ECO:0007669"/>
    <property type="project" value="TreeGrafter"/>
</dbReference>